<organism evidence="1 2">
    <name type="scientific">Salinirubellus salinus</name>
    <dbReference type="NCBI Taxonomy" id="1364945"/>
    <lineage>
        <taxon>Archaea</taxon>
        <taxon>Methanobacteriati</taxon>
        <taxon>Methanobacteriota</taxon>
        <taxon>Stenosarchaea group</taxon>
        <taxon>Halobacteria</taxon>
        <taxon>Halobacteriales</taxon>
        <taxon>Natronomonadaceae</taxon>
        <taxon>Salinirubellus</taxon>
    </lineage>
</organism>
<evidence type="ECO:0000313" key="1">
    <source>
        <dbReference type="EMBL" id="UWM55099.1"/>
    </source>
</evidence>
<evidence type="ECO:0000313" key="2">
    <source>
        <dbReference type="Proteomes" id="UP001057580"/>
    </source>
</evidence>
<protein>
    <submittedName>
        <fullName evidence="1">Uncharacterized protein</fullName>
    </submittedName>
</protein>
<dbReference type="EMBL" id="CP104003">
    <property type="protein sequence ID" value="UWM55099.1"/>
    <property type="molecule type" value="Genomic_DNA"/>
</dbReference>
<sequence>MADASTFRDSTQILLHPEALDVVREDLESEFTVTVLDGDPARIIGSPVEIKSVNEFLVRHGVYTA</sequence>
<dbReference type="AlphaFoldDB" id="A0A9E7UBW5"/>
<name>A0A9E7UBW5_9EURY</name>
<proteinExistence type="predicted"/>
<dbReference type="RefSeq" id="WP_260594151.1">
    <property type="nucleotide sequence ID" value="NZ_CP104003.1"/>
</dbReference>
<keyword evidence="2" id="KW-1185">Reference proteome</keyword>
<dbReference type="GeneID" id="74941193"/>
<gene>
    <name evidence="1" type="ORF">N0B31_02185</name>
</gene>
<dbReference type="Proteomes" id="UP001057580">
    <property type="component" value="Chromosome"/>
</dbReference>
<dbReference type="Pfam" id="PF24397">
    <property type="entry name" value="VNG_1110C"/>
    <property type="match status" value="1"/>
</dbReference>
<dbReference type="KEGG" id="ssai:N0B31_02185"/>
<reference evidence="1" key="1">
    <citation type="submission" date="2022-09" db="EMBL/GenBank/DDBJ databases">
        <title>Diverse halophilic archaea isolated from saline environments.</title>
        <authorList>
            <person name="Cui H.-L."/>
        </authorList>
    </citation>
    <scope>NUCLEOTIDE SEQUENCE</scope>
    <source>
        <strain evidence="1">ZS-35-S2</strain>
    </source>
</reference>
<accession>A0A9E7UBW5</accession>
<dbReference type="InterPro" id="IPR056231">
    <property type="entry name" value="VNG_1110C-like"/>
</dbReference>